<dbReference type="RefSeq" id="WP_106394087.1">
    <property type="nucleotide sequence ID" value="NZ_PVNK01000207.1"/>
</dbReference>
<sequence length="262" mass="28519">MVEMGAVELERVLVDALAPTADAVLIDRPDWVQLTTPSLPHPNRNGVFLARLTPETADARIAEVRREHDSRDAGMRWIVGPSSSPNDLSARLERGGIPLLATALGMHMHVPVPARVRSLPAGVELRAVGAEDCSTFANINARAWERGPSFRAECEAFMTRAIVHGDGSLRAWLLYRDDALIGTANLCLLPGLGYFQGAAIMREHRRQGLYQALVDHRLGVLRALGIEHAVVWADESTSAGVCRRAGFVAKCRAAFHELPVPS</sequence>
<dbReference type="PROSITE" id="PS51186">
    <property type="entry name" value="GNAT"/>
    <property type="match status" value="1"/>
</dbReference>
<gene>
    <name evidence="2" type="ORF">ENSA5_48360</name>
</gene>
<dbReference type="AlphaFoldDB" id="A0A2S9XIF4"/>
<accession>A0A2S9XIF4</accession>
<dbReference type="OrthoDB" id="4375873at2"/>
<name>A0A2S9XIF4_9BACT</name>
<keyword evidence="3" id="KW-1185">Reference proteome</keyword>
<evidence type="ECO:0000313" key="2">
    <source>
        <dbReference type="EMBL" id="PRP92654.1"/>
    </source>
</evidence>
<dbReference type="InterPro" id="IPR000182">
    <property type="entry name" value="GNAT_dom"/>
</dbReference>
<comment type="caution">
    <text evidence="2">The sequence shown here is derived from an EMBL/GenBank/DDBJ whole genome shotgun (WGS) entry which is preliminary data.</text>
</comment>
<dbReference type="InterPro" id="IPR016181">
    <property type="entry name" value="Acyl_CoA_acyltransferase"/>
</dbReference>
<proteinExistence type="predicted"/>
<dbReference type="Pfam" id="PF00583">
    <property type="entry name" value="Acetyltransf_1"/>
    <property type="match status" value="1"/>
</dbReference>
<dbReference type="SUPFAM" id="SSF55729">
    <property type="entry name" value="Acyl-CoA N-acyltransferases (Nat)"/>
    <property type="match status" value="1"/>
</dbReference>
<organism evidence="2 3">
    <name type="scientific">Enhygromyxa salina</name>
    <dbReference type="NCBI Taxonomy" id="215803"/>
    <lineage>
        <taxon>Bacteria</taxon>
        <taxon>Pseudomonadati</taxon>
        <taxon>Myxococcota</taxon>
        <taxon>Polyangia</taxon>
        <taxon>Nannocystales</taxon>
        <taxon>Nannocystaceae</taxon>
        <taxon>Enhygromyxa</taxon>
    </lineage>
</organism>
<dbReference type="Proteomes" id="UP000237968">
    <property type="component" value="Unassembled WGS sequence"/>
</dbReference>
<dbReference type="CDD" id="cd04301">
    <property type="entry name" value="NAT_SF"/>
    <property type="match status" value="1"/>
</dbReference>
<dbReference type="GO" id="GO:0016747">
    <property type="term" value="F:acyltransferase activity, transferring groups other than amino-acyl groups"/>
    <property type="evidence" value="ECO:0007669"/>
    <property type="project" value="InterPro"/>
</dbReference>
<evidence type="ECO:0000259" key="1">
    <source>
        <dbReference type="PROSITE" id="PS51186"/>
    </source>
</evidence>
<reference evidence="2 3" key="1">
    <citation type="submission" date="2018-03" db="EMBL/GenBank/DDBJ databases">
        <title>Draft Genome Sequences of the Obligatory Marine Myxobacteria Enhygromyxa salina SWB005.</title>
        <authorList>
            <person name="Poehlein A."/>
            <person name="Moghaddam J.A."/>
            <person name="Harms H."/>
            <person name="Alanjari M."/>
            <person name="Koenig G.M."/>
            <person name="Daniel R."/>
            <person name="Schaeberle T.F."/>
        </authorList>
    </citation>
    <scope>NUCLEOTIDE SEQUENCE [LARGE SCALE GENOMIC DNA]</scope>
    <source>
        <strain evidence="2 3">SWB005</strain>
    </source>
</reference>
<dbReference type="EMBL" id="PVNK01000207">
    <property type="protein sequence ID" value="PRP92654.1"/>
    <property type="molecule type" value="Genomic_DNA"/>
</dbReference>
<evidence type="ECO:0000313" key="3">
    <source>
        <dbReference type="Proteomes" id="UP000237968"/>
    </source>
</evidence>
<protein>
    <recommendedName>
        <fullName evidence="1">N-acetyltransferase domain-containing protein</fullName>
    </recommendedName>
</protein>
<feature type="domain" description="N-acetyltransferase" evidence="1">
    <location>
        <begin position="123"/>
        <end position="262"/>
    </location>
</feature>
<dbReference type="Gene3D" id="3.40.630.30">
    <property type="match status" value="1"/>
</dbReference>